<evidence type="ECO:0000313" key="6">
    <source>
        <dbReference type="EMBL" id="KAK4813413.1"/>
    </source>
</evidence>
<reference evidence="6 7" key="1">
    <citation type="journal article" date="2023" name="J. Hered.">
        <title>Chromosome-level genome of the wood stork (Mycteria americana) provides insight into avian chromosome evolution.</title>
        <authorList>
            <person name="Flamio R. Jr."/>
            <person name="Ramstad K.M."/>
        </authorList>
    </citation>
    <scope>NUCLEOTIDE SEQUENCE [LARGE SCALE GENOMIC DNA]</scope>
    <source>
        <strain evidence="6">JAX WOST 10</strain>
    </source>
</reference>
<dbReference type="AlphaFoldDB" id="A0AAN7NM17"/>
<name>A0AAN7NM17_MYCAM</name>
<evidence type="ECO:0000256" key="3">
    <source>
        <dbReference type="ARBA" id="ARBA00022989"/>
    </source>
</evidence>
<dbReference type="PANTHER" id="PTHR31774:SF1">
    <property type="entry name" value="PROTEIN SHISA-9"/>
    <property type="match status" value="1"/>
</dbReference>
<dbReference type="InterPro" id="IPR026910">
    <property type="entry name" value="Shisa"/>
</dbReference>
<dbReference type="EMBL" id="JAUNZN010000012">
    <property type="protein sequence ID" value="KAK4813413.1"/>
    <property type="molecule type" value="Genomic_DNA"/>
</dbReference>
<evidence type="ECO:0000256" key="4">
    <source>
        <dbReference type="ARBA" id="ARBA00023136"/>
    </source>
</evidence>
<keyword evidence="4" id="KW-0472">Membrane</keyword>
<keyword evidence="3" id="KW-1133">Transmembrane helix</keyword>
<dbReference type="GO" id="GO:0032591">
    <property type="term" value="C:dendritic spine membrane"/>
    <property type="evidence" value="ECO:0007669"/>
    <property type="project" value="TreeGrafter"/>
</dbReference>
<dbReference type="GO" id="GO:0045211">
    <property type="term" value="C:postsynaptic membrane"/>
    <property type="evidence" value="ECO:0007669"/>
    <property type="project" value="TreeGrafter"/>
</dbReference>
<dbReference type="Proteomes" id="UP001333110">
    <property type="component" value="Unassembled WGS sequence"/>
</dbReference>
<accession>A0AAN7NM17</accession>
<dbReference type="PANTHER" id="PTHR31774">
    <property type="entry name" value="PROTEIN SHISA-9-RELATED"/>
    <property type="match status" value="1"/>
</dbReference>
<keyword evidence="2" id="KW-0812">Transmembrane</keyword>
<dbReference type="GO" id="GO:0048172">
    <property type="term" value="P:regulation of short-term neuronal synaptic plasticity"/>
    <property type="evidence" value="ECO:0007669"/>
    <property type="project" value="TreeGrafter"/>
</dbReference>
<evidence type="ECO:0000256" key="1">
    <source>
        <dbReference type="ARBA" id="ARBA00004370"/>
    </source>
</evidence>
<organism evidence="6 7">
    <name type="scientific">Mycteria americana</name>
    <name type="common">Wood stork</name>
    <dbReference type="NCBI Taxonomy" id="33587"/>
    <lineage>
        <taxon>Eukaryota</taxon>
        <taxon>Metazoa</taxon>
        <taxon>Chordata</taxon>
        <taxon>Craniata</taxon>
        <taxon>Vertebrata</taxon>
        <taxon>Euteleostomi</taxon>
        <taxon>Archelosauria</taxon>
        <taxon>Archosauria</taxon>
        <taxon>Dinosauria</taxon>
        <taxon>Saurischia</taxon>
        <taxon>Theropoda</taxon>
        <taxon>Coelurosauria</taxon>
        <taxon>Aves</taxon>
        <taxon>Neognathae</taxon>
        <taxon>Neoaves</taxon>
        <taxon>Aequornithes</taxon>
        <taxon>Ciconiiformes</taxon>
        <taxon>Ciconiidae</taxon>
        <taxon>Mycteria</taxon>
    </lineage>
</organism>
<comment type="caution">
    <text evidence="6">The sequence shown here is derived from an EMBL/GenBank/DDBJ whole genome shotgun (WGS) entry which is preliminary data.</text>
</comment>
<evidence type="ECO:0000313" key="7">
    <source>
        <dbReference type="Proteomes" id="UP001333110"/>
    </source>
</evidence>
<dbReference type="GO" id="GO:0032281">
    <property type="term" value="C:AMPA glutamate receptor complex"/>
    <property type="evidence" value="ECO:0007669"/>
    <property type="project" value="TreeGrafter"/>
</dbReference>
<dbReference type="GO" id="GO:0014069">
    <property type="term" value="C:postsynaptic density"/>
    <property type="evidence" value="ECO:0007669"/>
    <property type="project" value="TreeGrafter"/>
</dbReference>
<evidence type="ECO:0000256" key="5">
    <source>
        <dbReference type="SAM" id="MobiDB-lite"/>
    </source>
</evidence>
<evidence type="ECO:0000256" key="2">
    <source>
        <dbReference type="ARBA" id="ARBA00022692"/>
    </source>
</evidence>
<feature type="non-terminal residue" evidence="6">
    <location>
        <position position="515"/>
    </location>
</feature>
<feature type="region of interest" description="Disordered" evidence="5">
    <location>
        <begin position="55"/>
        <end position="82"/>
    </location>
</feature>
<comment type="subcellular location">
    <subcellularLocation>
        <location evidence="1">Membrane</location>
    </subcellularLocation>
</comment>
<proteinExistence type="predicted"/>
<protein>
    <submittedName>
        <fullName evidence="6">Uncharacterized protein</fullName>
    </submittedName>
</protein>
<gene>
    <name evidence="6" type="ORF">QYF61_004750</name>
</gene>
<sequence>MQLLTSKIQVVAHIERKCVASRSREVVILICLVLVRPHLECCVQFWAPQCNQHRHPGGQNKETLQQRKKKAQGLTSETDSRTGKWEGQSYNYSSALTPGVEFIFLNIGISYHFKHLTVADTPSWAWQIDTRLTAYKTFAFLERQLKARQETLDVRNGVCNGHLWLLQISCGAGVAAQTHPLRTTLTWTVFSNQSCSGAGLPLGGTPGKLLCFTRHLWDGYTFDWPARRPGWSEGLRYQTLSVTPRVSFLCHNLIYSILLAAMNQELNLIGKEFKSVSTAASHFSNPPQMNNVIPTSPLLPQMAHQHSYPSLGQITNPYEQQPPGKELNKYASLKAVDLLVLDHISQVLDSADKVNDDFYTKRRHLAELAAKGSLPLHPVRLDEDRAYTIDSGLTKQNGQKSKMAKIHTHPLGYNSHYKTWDPNDQSLRRQAYTNKGKHGMADPTLSDPLTTRSQHYLGPQPYFITNSKTEIILTGKSQHFPSQSRSALTENMGDIPYFFTSIIYSFIDSLGSNEF</sequence>
<keyword evidence="7" id="KW-1185">Reference proteome</keyword>